<evidence type="ECO:0000256" key="1">
    <source>
        <dbReference type="ARBA" id="ARBA00000085"/>
    </source>
</evidence>
<dbReference type="InterPro" id="IPR003594">
    <property type="entry name" value="HATPase_dom"/>
</dbReference>
<dbReference type="CDD" id="cd06225">
    <property type="entry name" value="HAMP"/>
    <property type="match status" value="1"/>
</dbReference>
<dbReference type="SMART" id="SM00388">
    <property type="entry name" value="HisKA"/>
    <property type="match status" value="1"/>
</dbReference>
<dbReference type="SMART" id="SM00304">
    <property type="entry name" value="HAMP"/>
    <property type="match status" value="1"/>
</dbReference>
<sequence>MSATPVPAAGEVAGPVPSPPAPQDEPLAPLGRGTLGRRLVIRVTALVALAAVLLSLATALATRQLLLQQIDRQVNAVALGQSGGPGGRAGGRDDIVQFGNPQDTIIAVFTAEGTAVSSGILRRGSGQPPALSDAANADLAGLAVSTQKRSIDVAGLGHYRVATYSGSLPLSSGDVEQVKVVVGVPLADVDRLLAQVAALEALLSLLVIGGAAVAARAVVLRSLRPLNRVAATAQQVSQLPLDRGEVALAVRVPPADADPTSEVGRVGQALNHMLNNVEDALAARQASETKVRRFVADASHELRNPLAAIRGYAELTRRSRGEMPEDAAFAMSRVESEAERMSRLVEDLLLLARLDSGPAIEVGPTDLTELVLNAVSDARAAGPEHSWQLDLPAEPVVALGDRHRLHQVVVNLLANARTHTPAGTRVETGLDVRDGMAVVTVTDDGPGIPEDIQHHVFERFTRADTSRVRAAGGASGTSTGLGLAIVAAVVEAHQGGVTVASRPGRTTFTVRLPLAAPLATTVATTAPEPPAAEPPGAGPEGRSPFAPPLSP</sequence>
<dbReference type="PRINTS" id="PR00344">
    <property type="entry name" value="BCTRLSENSOR"/>
</dbReference>
<evidence type="ECO:0000256" key="7">
    <source>
        <dbReference type="ARBA" id="ARBA00022777"/>
    </source>
</evidence>
<keyword evidence="8 12" id="KW-1133">Transmembrane helix</keyword>
<reference evidence="15 16" key="1">
    <citation type="submission" date="2021-03" db="EMBL/GenBank/DDBJ databases">
        <title>Sequencing the genomes of 1000 actinobacteria strains.</title>
        <authorList>
            <person name="Klenk H.-P."/>
        </authorList>
    </citation>
    <scope>NUCLEOTIDE SEQUENCE [LARGE SCALE GENOMIC DNA]</scope>
    <source>
        <strain evidence="15 16">DSM 12936</strain>
    </source>
</reference>
<keyword evidence="10 12" id="KW-0472">Membrane</keyword>
<dbReference type="PANTHER" id="PTHR45436">
    <property type="entry name" value="SENSOR HISTIDINE KINASE YKOH"/>
    <property type="match status" value="1"/>
</dbReference>
<dbReference type="GO" id="GO:0004673">
    <property type="term" value="F:protein histidine kinase activity"/>
    <property type="evidence" value="ECO:0007669"/>
    <property type="project" value="UniProtKB-EC"/>
</dbReference>
<accession>A0ABS4Z7N2</accession>
<evidence type="ECO:0000256" key="3">
    <source>
        <dbReference type="ARBA" id="ARBA00012438"/>
    </source>
</evidence>
<dbReference type="InterPro" id="IPR004358">
    <property type="entry name" value="Sig_transdc_His_kin-like_C"/>
</dbReference>
<dbReference type="PROSITE" id="PS50885">
    <property type="entry name" value="HAMP"/>
    <property type="match status" value="1"/>
</dbReference>
<keyword evidence="16" id="KW-1185">Reference proteome</keyword>
<evidence type="ECO:0000256" key="12">
    <source>
        <dbReference type="SAM" id="Phobius"/>
    </source>
</evidence>
<dbReference type="SMART" id="SM00387">
    <property type="entry name" value="HATPase_c"/>
    <property type="match status" value="1"/>
</dbReference>
<dbReference type="Gene3D" id="1.10.287.130">
    <property type="match status" value="1"/>
</dbReference>
<feature type="domain" description="Histidine kinase" evidence="13">
    <location>
        <begin position="297"/>
        <end position="516"/>
    </location>
</feature>
<feature type="region of interest" description="Disordered" evidence="11">
    <location>
        <begin position="1"/>
        <end position="29"/>
    </location>
</feature>
<organism evidence="15 16">
    <name type="scientific">Microlunatus capsulatus</name>
    <dbReference type="NCBI Taxonomy" id="99117"/>
    <lineage>
        <taxon>Bacteria</taxon>
        <taxon>Bacillati</taxon>
        <taxon>Actinomycetota</taxon>
        <taxon>Actinomycetes</taxon>
        <taxon>Propionibacteriales</taxon>
        <taxon>Propionibacteriaceae</taxon>
        <taxon>Microlunatus</taxon>
    </lineage>
</organism>
<dbReference type="PANTHER" id="PTHR45436:SF5">
    <property type="entry name" value="SENSOR HISTIDINE KINASE TRCS"/>
    <property type="match status" value="1"/>
</dbReference>
<comment type="caution">
    <text evidence="15">The sequence shown here is derived from an EMBL/GenBank/DDBJ whole genome shotgun (WGS) entry which is preliminary data.</text>
</comment>
<evidence type="ECO:0000256" key="2">
    <source>
        <dbReference type="ARBA" id="ARBA00004236"/>
    </source>
</evidence>
<keyword evidence="4" id="KW-0597">Phosphoprotein</keyword>
<evidence type="ECO:0000256" key="4">
    <source>
        <dbReference type="ARBA" id="ARBA00022553"/>
    </source>
</evidence>
<evidence type="ECO:0000256" key="10">
    <source>
        <dbReference type="ARBA" id="ARBA00023136"/>
    </source>
</evidence>
<dbReference type="CDD" id="cd00075">
    <property type="entry name" value="HATPase"/>
    <property type="match status" value="1"/>
</dbReference>
<dbReference type="InterPro" id="IPR036097">
    <property type="entry name" value="HisK_dim/P_sf"/>
</dbReference>
<dbReference type="InterPro" id="IPR003660">
    <property type="entry name" value="HAMP_dom"/>
</dbReference>
<dbReference type="InterPro" id="IPR005467">
    <property type="entry name" value="His_kinase_dom"/>
</dbReference>
<dbReference type="Proteomes" id="UP000758168">
    <property type="component" value="Unassembled WGS sequence"/>
</dbReference>
<dbReference type="Pfam" id="PF02518">
    <property type="entry name" value="HATPase_c"/>
    <property type="match status" value="1"/>
</dbReference>
<comment type="catalytic activity">
    <reaction evidence="1">
        <text>ATP + protein L-histidine = ADP + protein N-phospho-L-histidine.</text>
        <dbReference type="EC" id="2.7.13.3"/>
    </reaction>
</comment>
<dbReference type="Pfam" id="PF00672">
    <property type="entry name" value="HAMP"/>
    <property type="match status" value="1"/>
</dbReference>
<dbReference type="CDD" id="cd00082">
    <property type="entry name" value="HisKA"/>
    <property type="match status" value="1"/>
</dbReference>
<dbReference type="RefSeq" id="WP_307804009.1">
    <property type="nucleotide sequence ID" value="NZ_BAAAMH010000004.1"/>
</dbReference>
<evidence type="ECO:0000259" key="14">
    <source>
        <dbReference type="PROSITE" id="PS50885"/>
    </source>
</evidence>
<evidence type="ECO:0000256" key="9">
    <source>
        <dbReference type="ARBA" id="ARBA00023012"/>
    </source>
</evidence>
<evidence type="ECO:0000256" key="5">
    <source>
        <dbReference type="ARBA" id="ARBA00022679"/>
    </source>
</evidence>
<dbReference type="Pfam" id="PF00512">
    <property type="entry name" value="HisKA"/>
    <property type="match status" value="1"/>
</dbReference>
<feature type="domain" description="HAMP" evidence="14">
    <location>
        <begin position="220"/>
        <end position="282"/>
    </location>
</feature>
<comment type="subcellular location">
    <subcellularLocation>
        <location evidence="2">Cell membrane</location>
    </subcellularLocation>
</comment>
<keyword evidence="9" id="KW-0902">Two-component regulatory system</keyword>
<dbReference type="Gene3D" id="6.10.340.10">
    <property type="match status" value="1"/>
</dbReference>
<protein>
    <recommendedName>
        <fullName evidence="3">histidine kinase</fullName>
        <ecNumber evidence="3">2.7.13.3</ecNumber>
    </recommendedName>
</protein>
<keyword evidence="7 15" id="KW-0418">Kinase</keyword>
<evidence type="ECO:0000313" key="15">
    <source>
        <dbReference type="EMBL" id="MBP2417004.1"/>
    </source>
</evidence>
<dbReference type="EMBL" id="JAGIOB010000001">
    <property type="protein sequence ID" value="MBP2417004.1"/>
    <property type="molecule type" value="Genomic_DNA"/>
</dbReference>
<name>A0ABS4Z7N2_9ACTN</name>
<dbReference type="SUPFAM" id="SSF47384">
    <property type="entry name" value="Homodimeric domain of signal transducing histidine kinase"/>
    <property type="match status" value="1"/>
</dbReference>
<keyword evidence="5 15" id="KW-0808">Transferase</keyword>
<feature type="region of interest" description="Disordered" evidence="11">
    <location>
        <begin position="520"/>
        <end position="551"/>
    </location>
</feature>
<dbReference type="InterPro" id="IPR036890">
    <property type="entry name" value="HATPase_C_sf"/>
</dbReference>
<proteinExistence type="predicted"/>
<evidence type="ECO:0000313" key="16">
    <source>
        <dbReference type="Proteomes" id="UP000758168"/>
    </source>
</evidence>
<dbReference type="Gene3D" id="3.30.565.10">
    <property type="entry name" value="Histidine kinase-like ATPase, C-terminal domain"/>
    <property type="match status" value="1"/>
</dbReference>
<keyword evidence="6 12" id="KW-0812">Transmembrane</keyword>
<dbReference type="PROSITE" id="PS50109">
    <property type="entry name" value="HIS_KIN"/>
    <property type="match status" value="1"/>
</dbReference>
<feature type="compositionally biased region" description="Pro residues" evidence="11">
    <location>
        <begin position="527"/>
        <end position="537"/>
    </location>
</feature>
<dbReference type="InterPro" id="IPR003661">
    <property type="entry name" value="HisK_dim/P_dom"/>
</dbReference>
<feature type="transmembrane region" description="Helical" evidence="12">
    <location>
        <begin position="39"/>
        <end position="62"/>
    </location>
</feature>
<gene>
    <name evidence="15" type="ORF">JOF54_001926</name>
</gene>
<dbReference type="SUPFAM" id="SSF55874">
    <property type="entry name" value="ATPase domain of HSP90 chaperone/DNA topoisomerase II/histidine kinase"/>
    <property type="match status" value="1"/>
</dbReference>
<evidence type="ECO:0000256" key="6">
    <source>
        <dbReference type="ARBA" id="ARBA00022692"/>
    </source>
</evidence>
<evidence type="ECO:0000259" key="13">
    <source>
        <dbReference type="PROSITE" id="PS50109"/>
    </source>
</evidence>
<dbReference type="EC" id="2.7.13.3" evidence="3"/>
<dbReference type="InterPro" id="IPR050428">
    <property type="entry name" value="TCS_sensor_his_kinase"/>
</dbReference>
<evidence type="ECO:0000256" key="11">
    <source>
        <dbReference type="SAM" id="MobiDB-lite"/>
    </source>
</evidence>
<evidence type="ECO:0000256" key="8">
    <source>
        <dbReference type="ARBA" id="ARBA00022989"/>
    </source>
</evidence>